<evidence type="ECO:0000256" key="4">
    <source>
        <dbReference type="ARBA" id="ARBA00022737"/>
    </source>
</evidence>
<dbReference type="PANTHER" id="PTHR43790">
    <property type="entry name" value="CARBOHYDRATE TRANSPORT ATP-BINDING PROTEIN MG119-RELATED"/>
    <property type="match status" value="1"/>
</dbReference>
<evidence type="ECO:0000256" key="6">
    <source>
        <dbReference type="ARBA" id="ARBA00022840"/>
    </source>
</evidence>
<keyword evidence="6 10" id="KW-0067">ATP-binding</keyword>
<evidence type="ECO:0000259" key="9">
    <source>
        <dbReference type="PROSITE" id="PS50893"/>
    </source>
</evidence>
<keyword evidence="11" id="KW-1185">Reference proteome</keyword>
<evidence type="ECO:0000313" key="10">
    <source>
        <dbReference type="EMBL" id="QTQ13607.1"/>
    </source>
</evidence>
<keyword evidence="5" id="KW-0547">Nucleotide-binding</keyword>
<dbReference type="RefSeq" id="WP_210120295.1">
    <property type="nucleotide sequence ID" value="NZ_CP054142.1"/>
</dbReference>
<dbReference type="Pfam" id="PF00005">
    <property type="entry name" value="ABC_tran"/>
    <property type="match status" value="2"/>
</dbReference>
<dbReference type="PROSITE" id="PS50893">
    <property type="entry name" value="ABC_TRANSPORTER_2"/>
    <property type="match status" value="2"/>
</dbReference>
<keyword evidence="4" id="KW-0677">Repeat</keyword>
<evidence type="ECO:0000256" key="1">
    <source>
        <dbReference type="ARBA" id="ARBA00022448"/>
    </source>
</evidence>
<evidence type="ECO:0000313" key="11">
    <source>
        <dbReference type="Proteomes" id="UP000671908"/>
    </source>
</evidence>
<dbReference type="CDD" id="cd03215">
    <property type="entry name" value="ABC_Carb_Monos_II"/>
    <property type="match status" value="1"/>
</dbReference>
<gene>
    <name evidence="10" type="ORF">HRQ91_03565</name>
</gene>
<dbReference type="AlphaFoldDB" id="A0A975F381"/>
<protein>
    <submittedName>
        <fullName evidence="10">Sugar ABC transporter ATP-binding protein</fullName>
    </submittedName>
</protein>
<dbReference type="PANTHER" id="PTHR43790:SF1">
    <property type="entry name" value="XYLOSE IMPORT ATP-BINDING PROTEIN XYLG"/>
    <property type="match status" value="1"/>
</dbReference>
<dbReference type="GO" id="GO:0016887">
    <property type="term" value="F:ATP hydrolysis activity"/>
    <property type="evidence" value="ECO:0007669"/>
    <property type="project" value="InterPro"/>
</dbReference>
<dbReference type="Gene3D" id="3.40.50.300">
    <property type="entry name" value="P-loop containing nucleotide triphosphate hydrolases"/>
    <property type="match status" value="2"/>
</dbReference>
<proteinExistence type="predicted"/>
<dbReference type="InterPro" id="IPR027417">
    <property type="entry name" value="P-loop_NTPase"/>
</dbReference>
<accession>A0A975F381</accession>
<feature type="domain" description="ABC transporter" evidence="9">
    <location>
        <begin position="258"/>
        <end position="501"/>
    </location>
</feature>
<evidence type="ECO:0000256" key="5">
    <source>
        <dbReference type="ARBA" id="ARBA00022741"/>
    </source>
</evidence>
<dbReference type="EMBL" id="CP054142">
    <property type="protein sequence ID" value="QTQ13607.1"/>
    <property type="molecule type" value="Genomic_DNA"/>
</dbReference>
<dbReference type="KEGG" id="tpav:HRQ91_03565"/>
<evidence type="ECO:0000256" key="8">
    <source>
        <dbReference type="ARBA" id="ARBA00023136"/>
    </source>
</evidence>
<dbReference type="InterPro" id="IPR017871">
    <property type="entry name" value="ABC_transporter-like_CS"/>
</dbReference>
<reference evidence="10 11" key="1">
    <citation type="journal article" date="2021" name="Microbiol. Resour. Announc.">
        <title>Complete Genome Sequences of Three Human Oral Treponema parvum Isolates.</title>
        <authorList>
            <person name="Zeng H."/>
            <person name="Watt R.M."/>
        </authorList>
    </citation>
    <scope>NUCLEOTIDE SEQUENCE [LARGE SCALE GENOMIC DNA]</scope>
    <source>
        <strain evidence="10 11">ATCC 700770</strain>
    </source>
</reference>
<keyword evidence="7" id="KW-1278">Translocase</keyword>
<organism evidence="10 11">
    <name type="scientific">Treponema parvum</name>
    <dbReference type="NCBI Taxonomy" id="138851"/>
    <lineage>
        <taxon>Bacteria</taxon>
        <taxon>Pseudomonadati</taxon>
        <taxon>Spirochaetota</taxon>
        <taxon>Spirochaetia</taxon>
        <taxon>Spirochaetales</taxon>
        <taxon>Treponemataceae</taxon>
        <taxon>Treponema</taxon>
    </lineage>
</organism>
<dbReference type="PROSITE" id="PS00211">
    <property type="entry name" value="ABC_TRANSPORTER_1"/>
    <property type="match status" value="1"/>
</dbReference>
<dbReference type="GO" id="GO:0005524">
    <property type="term" value="F:ATP binding"/>
    <property type="evidence" value="ECO:0007669"/>
    <property type="project" value="UniProtKB-KW"/>
</dbReference>
<dbReference type="SMART" id="SM00382">
    <property type="entry name" value="AAA"/>
    <property type="match status" value="2"/>
</dbReference>
<dbReference type="InterPro" id="IPR003439">
    <property type="entry name" value="ABC_transporter-like_ATP-bd"/>
</dbReference>
<dbReference type="Proteomes" id="UP000671908">
    <property type="component" value="Chromosome"/>
</dbReference>
<sequence length="505" mass="56254">METQSFLVIDKVSKSFSGNVVLQPFSLEIKPGEFHALIGENGAGKSTLINLVSGVYEPDGGNLIIAGQSYKKLSPREAQLLDIQAVRQELSLHHHLTVTENIFLGDELLYGGFLRDKKKMREAARVLLADMDLGFIDPDAYVSGLSLPEQQLLEFAKALRKKPRLLILDEVTSALNNEQVELMFGKLRALKSTGLSVIFISHRLNELYQICDIMTVLKDGQQIVTEKIAAFDENRLVSLMTGREASDLYPAKRPERLKGAEEVIRLEHVSTRHLRDVSFSVRKGEILGIGGLAGQGQQHVLECLFGIERVSEGRITVKGQPVRLSGPQSAMRLGIAYLPAERKTEGLFLWHSIGFNMSFARLDEISNSLGLIRRAKEMEENGKIQKDMQVRMMGMDQLVEDLSGGNQQKVVVGKWLLRSPEFLLLNDPTRGIDVGTKKQIYELLHDLSRNGVTILILSSDTLELVGLSDRVVVFYENKLNSEIDGQDLSEESLVAASVFSREEKA</sequence>
<keyword evidence="3" id="KW-0762">Sugar transport</keyword>
<keyword evidence="2" id="KW-1003">Cell membrane</keyword>
<evidence type="ECO:0000256" key="3">
    <source>
        <dbReference type="ARBA" id="ARBA00022597"/>
    </source>
</evidence>
<dbReference type="CDD" id="cd03216">
    <property type="entry name" value="ABC_Carb_Monos_I"/>
    <property type="match status" value="1"/>
</dbReference>
<name>A0A975F381_9SPIR</name>
<dbReference type="SUPFAM" id="SSF52540">
    <property type="entry name" value="P-loop containing nucleoside triphosphate hydrolases"/>
    <property type="match status" value="2"/>
</dbReference>
<keyword evidence="8" id="KW-0472">Membrane</keyword>
<keyword evidence="1" id="KW-0813">Transport</keyword>
<dbReference type="InterPro" id="IPR050107">
    <property type="entry name" value="ABC_carbohydrate_import_ATPase"/>
</dbReference>
<feature type="domain" description="ABC transporter" evidence="9">
    <location>
        <begin position="7"/>
        <end position="244"/>
    </location>
</feature>
<evidence type="ECO:0000256" key="2">
    <source>
        <dbReference type="ARBA" id="ARBA00022475"/>
    </source>
</evidence>
<evidence type="ECO:0000256" key="7">
    <source>
        <dbReference type="ARBA" id="ARBA00022967"/>
    </source>
</evidence>
<dbReference type="InterPro" id="IPR003593">
    <property type="entry name" value="AAA+_ATPase"/>
</dbReference>